<evidence type="ECO:0000313" key="12">
    <source>
        <dbReference type="EMBL" id="KAJ8371355.1"/>
    </source>
</evidence>
<dbReference type="GO" id="GO:0006754">
    <property type="term" value="P:ATP biosynthetic process"/>
    <property type="evidence" value="ECO:0007669"/>
    <property type="project" value="UniProtKB-KW"/>
</dbReference>
<keyword evidence="11" id="KW-0812">Transmembrane</keyword>
<evidence type="ECO:0000256" key="1">
    <source>
        <dbReference type="ARBA" id="ARBA00004325"/>
    </source>
</evidence>
<dbReference type="Proteomes" id="UP001152622">
    <property type="component" value="Chromosome 3"/>
</dbReference>
<accession>A0A9Q1J6H8</accession>
<dbReference type="GO" id="GO:0045259">
    <property type="term" value="C:proton-transporting ATP synthase complex"/>
    <property type="evidence" value="ECO:0007669"/>
    <property type="project" value="UniProtKB-KW"/>
</dbReference>
<keyword evidence="4" id="KW-0138">CF(0)</keyword>
<keyword evidence="8 11" id="KW-0472">Membrane</keyword>
<keyword evidence="13" id="KW-1185">Reference proteome</keyword>
<reference evidence="12" key="1">
    <citation type="journal article" date="2023" name="Science">
        <title>Genome structures resolve the early diversification of teleost fishes.</title>
        <authorList>
            <person name="Parey E."/>
            <person name="Louis A."/>
            <person name="Montfort J."/>
            <person name="Bouchez O."/>
            <person name="Roques C."/>
            <person name="Iampietro C."/>
            <person name="Lluch J."/>
            <person name="Castinel A."/>
            <person name="Donnadieu C."/>
            <person name="Desvignes T."/>
            <person name="Floi Bucao C."/>
            <person name="Jouanno E."/>
            <person name="Wen M."/>
            <person name="Mejri S."/>
            <person name="Dirks R."/>
            <person name="Jansen H."/>
            <person name="Henkel C."/>
            <person name="Chen W.J."/>
            <person name="Zahm M."/>
            <person name="Cabau C."/>
            <person name="Klopp C."/>
            <person name="Thompson A.W."/>
            <person name="Robinson-Rechavi M."/>
            <person name="Braasch I."/>
            <person name="Lecointre G."/>
            <person name="Bobe J."/>
            <person name="Postlethwait J.H."/>
            <person name="Berthelot C."/>
            <person name="Roest Crollius H."/>
            <person name="Guiguen Y."/>
        </authorList>
    </citation>
    <scope>NUCLEOTIDE SEQUENCE</scope>
    <source>
        <strain evidence="12">WJC10195</strain>
    </source>
</reference>
<gene>
    <name evidence="12" type="ORF">SKAU_G00113830</name>
</gene>
<dbReference type="PANTHER" id="PTHR16270:SF5">
    <property type="entry name" value="HYPOTHETICAL LOC287798"/>
    <property type="match status" value="1"/>
</dbReference>
<keyword evidence="3" id="KW-0813">Transport</keyword>
<evidence type="ECO:0000256" key="11">
    <source>
        <dbReference type="SAM" id="Phobius"/>
    </source>
</evidence>
<comment type="similarity">
    <text evidence="2">Belongs to the ATPase F chain family.</text>
</comment>
<evidence type="ECO:0000256" key="8">
    <source>
        <dbReference type="ARBA" id="ARBA00023136"/>
    </source>
</evidence>
<dbReference type="OrthoDB" id="8921675at2759"/>
<feature type="transmembrane region" description="Helical" evidence="11">
    <location>
        <begin position="471"/>
        <end position="491"/>
    </location>
</feature>
<name>A0A9Q1J6H8_SYNKA</name>
<dbReference type="GO" id="GO:0031966">
    <property type="term" value="C:mitochondrial membrane"/>
    <property type="evidence" value="ECO:0007669"/>
    <property type="project" value="UniProtKB-SubCell"/>
</dbReference>
<keyword evidence="5" id="KW-0375">Hydrogen ion transport</keyword>
<evidence type="ECO:0008006" key="14">
    <source>
        <dbReference type="Google" id="ProtNLM"/>
    </source>
</evidence>
<proteinExistence type="inferred from homology"/>
<evidence type="ECO:0000256" key="9">
    <source>
        <dbReference type="ARBA" id="ARBA00023310"/>
    </source>
</evidence>
<evidence type="ECO:0000256" key="5">
    <source>
        <dbReference type="ARBA" id="ARBA00022781"/>
    </source>
</evidence>
<dbReference type="EMBL" id="JAINUF010000003">
    <property type="protein sequence ID" value="KAJ8371355.1"/>
    <property type="molecule type" value="Genomic_DNA"/>
</dbReference>
<keyword evidence="11" id="KW-1133">Transmembrane helix</keyword>
<dbReference type="PANTHER" id="PTHR16270">
    <property type="entry name" value="HYPOTHETICAL LOC287798"/>
    <property type="match status" value="1"/>
</dbReference>
<evidence type="ECO:0000256" key="3">
    <source>
        <dbReference type="ARBA" id="ARBA00022448"/>
    </source>
</evidence>
<keyword evidence="9" id="KW-0066">ATP synthesis</keyword>
<evidence type="ECO:0000256" key="6">
    <source>
        <dbReference type="ARBA" id="ARBA00023065"/>
    </source>
</evidence>
<dbReference type="InterPro" id="IPR037694">
    <property type="entry name" value="MTNAP1"/>
</dbReference>
<evidence type="ECO:0000256" key="4">
    <source>
        <dbReference type="ARBA" id="ARBA00022547"/>
    </source>
</evidence>
<feature type="region of interest" description="Disordered" evidence="10">
    <location>
        <begin position="35"/>
        <end position="232"/>
    </location>
</feature>
<dbReference type="GO" id="GO:1902600">
    <property type="term" value="P:proton transmembrane transport"/>
    <property type="evidence" value="ECO:0007669"/>
    <property type="project" value="UniProtKB-KW"/>
</dbReference>
<evidence type="ECO:0000256" key="2">
    <source>
        <dbReference type="ARBA" id="ARBA00005895"/>
    </source>
</evidence>
<comment type="subcellular location">
    <subcellularLocation>
        <location evidence="1">Mitochondrion membrane</location>
    </subcellularLocation>
</comment>
<evidence type="ECO:0000313" key="13">
    <source>
        <dbReference type="Proteomes" id="UP001152622"/>
    </source>
</evidence>
<organism evidence="12 13">
    <name type="scientific">Synaphobranchus kaupii</name>
    <name type="common">Kaup's arrowtooth eel</name>
    <dbReference type="NCBI Taxonomy" id="118154"/>
    <lineage>
        <taxon>Eukaryota</taxon>
        <taxon>Metazoa</taxon>
        <taxon>Chordata</taxon>
        <taxon>Craniata</taxon>
        <taxon>Vertebrata</taxon>
        <taxon>Euteleostomi</taxon>
        <taxon>Actinopterygii</taxon>
        <taxon>Neopterygii</taxon>
        <taxon>Teleostei</taxon>
        <taxon>Anguilliformes</taxon>
        <taxon>Synaphobranchidae</taxon>
        <taxon>Synaphobranchus</taxon>
    </lineage>
</organism>
<protein>
    <recommendedName>
        <fullName evidence="14">ATP synthase subunit f, mitochondrial</fullName>
    </recommendedName>
</protein>
<feature type="compositionally biased region" description="Basic and acidic residues" evidence="10">
    <location>
        <begin position="278"/>
        <end position="291"/>
    </location>
</feature>
<dbReference type="InterPro" id="IPR019344">
    <property type="entry name" value="F1F0-ATPsyn_F_prd"/>
</dbReference>
<evidence type="ECO:0000256" key="10">
    <source>
        <dbReference type="SAM" id="MobiDB-lite"/>
    </source>
</evidence>
<keyword evidence="7" id="KW-0496">Mitochondrion</keyword>
<feature type="region of interest" description="Disordered" evidence="10">
    <location>
        <begin position="278"/>
        <end position="314"/>
    </location>
</feature>
<feature type="region of interest" description="Disordered" evidence="10">
    <location>
        <begin position="336"/>
        <end position="364"/>
    </location>
</feature>
<sequence length="503" mass="53413">MSPDERSERGPMETCPFCGRSFKRLKSHIAHCKMAPVTKDTKTSKTKTWQQLSASPSAPERVSANKTTAQREGHAGGDQAHTRPGMARETKRPSLGDGTMVRQSKMAPPKGQDTPPGSGVKVRAKVQKRGGEEGAESQGEHAPAVALALSKPTGKKPGPVTTATGGRNLPYAKTAKGLLHAPGKAAGPGGESSPAKPPLKPRPPKSEQSQSLAQFPPSPRGGAVAQSSSRDSFAAPIQAVEGALQSPPHAGASGGQLSLPGDGRSWTKTSVWDHIKEGFSRRSHTPTHDHAPIYGPTPTHDHAPLHGPTPTSTHAHSQVVLVVGAGDRETAKLPMLSSTEDREPSKVGVGGSHGPPLRGTDWGEGRGTRCPLGLEGALELAAAYEGIGLSMVPVPRLAHTEHVQQKAPPTQVPAPGSQGSITDRVLMEVRLAELPVWLASRSLLTPREAAAAVHRGWRRYYRKYIDVRRGGVGGVAMLLAGYCVLSYVWSYPHLKCDRWRKYH</sequence>
<keyword evidence="6" id="KW-0406">Ion transport</keyword>
<evidence type="ECO:0000256" key="7">
    <source>
        <dbReference type="ARBA" id="ARBA00023128"/>
    </source>
</evidence>
<dbReference type="Pfam" id="PF10206">
    <property type="entry name" value="WRW"/>
    <property type="match status" value="1"/>
</dbReference>
<dbReference type="AlphaFoldDB" id="A0A9Q1J6H8"/>
<comment type="caution">
    <text evidence="12">The sequence shown here is derived from an EMBL/GenBank/DDBJ whole genome shotgun (WGS) entry which is preliminary data.</text>
</comment>